<dbReference type="Gramene" id="TraesARI6A03G03194880.1">
    <property type="protein sequence ID" value="TraesARI6A03G03194880.1.CDS1"/>
    <property type="gene ID" value="TraesARI6A03G03194880"/>
</dbReference>
<dbReference type="PROSITE" id="PS00375">
    <property type="entry name" value="UDPGT"/>
    <property type="match status" value="1"/>
</dbReference>
<dbReference type="EC" id="2.4.1.-" evidence="5"/>
<keyword evidence="3 4" id="KW-0808">Transferase</keyword>
<dbReference type="OMA" id="EDPHCLE"/>
<dbReference type="AlphaFoldDB" id="A0A3B6NIU3"/>
<keyword evidence="7" id="KW-1185">Reference proteome</keyword>
<dbReference type="SMR" id="A0A3B6NIU3"/>
<dbReference type="FunFam" id="3.40.50.2000:FF:000065">
    <property type="entry name" value="Glycosyltransferase"/>
    <property type="match status" value="1"/>
</dbReference>
<name>A0A3B6NIU3_WHEAT</name>
<dbReference type="Gramene" id="TraesCLE_scaffold_167324_01G000100.1">
    <property type="protein sequence ID" value="TraesCLE_scaffold_167324_01G000100.1"/>
    <property type="gene ID" value="TraesCLE_scaffold_167324_01G000100"/>
</dbReference>
<evidence type="ECO:0000256" key="2">
    <source>
        <dbReference type="ARBA" id="ARBA00022676"/>
    </source>
</evidence>
<organism evidence="6">
    <name type="scientific">Triticum aestivum</name>
    <name type="common">Wheat</name>
    <dbReference type="NCBI Taxonomy" id="4565"/>
    <lineage>
        <taxon>Eukaryota</taxon>
        <taxon>Viridiplantae</taxon>
        <taxon>Streptophyta</taxon>
        <taxon>Embryophyta</taxon>
        <taxon>Tracheophyta</taxon>
        <taxon>Spermatophyta</taxon>
        <taxon>Magnoliopsida</taxon>
        <taxon>Liliopsida</taxon>
        <taxon>Poales</taxon>
        <taxon>Poaceae</taxon>
        <taxon>BOP clade</taxon>
        <taxon>Pooideae</taxon>
        <taxon>Triticodae</taxon>
        <taxon>Triticeae</taxon>
        <taxon>Triticinae</taxon>
        <taxon>Triticum</taxon>
    </lineage>
</organism>
<dbReference type="Gramene" id="TraesWEE_scaffold_081444_01G000100.1">
    <property type="protein sequence ID" value="TraesWEE_scaffold_081444_01G000100.1"/>
    <property type="gene ID" value="TraesWEE_scaffold_081444_01G000100"/>
</dbReference>
<proteinExistence type="inferred from homology"/>
<dbReference type="InterPro" id="IPR002213">
    <property type="entry name" value="UDP_glucos_trans"/>
</dbReference>
<keyword evidence="2 4" id="KW-0328">Glycosyltransferase</keyword>
<dbReference type="Gramene" id="TraesNOR6A03G03270370.1">
    <property type="protein sequence ID" value="TraesNOR6A03G03270370.1.CDS1"/>
    <property type="gene ID" value="TraesNOR6A03G03270370"/>
</dbReference>
<dbReference type="GO" id="GO:0080043">
    <property type="term" value="F:quercetin 3-O-glucosyltransferase activity"/>
    <property type="evidence" value="ECO:0000318"/>
    <property type="project" value="GO_Central"/>
</dbReference>
<dbReference type="FunFam" id="3.40.50.2000:FF:000027">
    <property type="entry name" value="Glycosyltransferase"/>
    <property type="match status" value="1"/>
</dbReference>
<reference evidence="6" key="1">
    <citation type="submission" date="2018-08" db="EMBL/GenBank/DDBJ databases">
        <authorList>
            <person name="Rossello M."/>
        </authorList>
    </citation>
    <scope>NUCLEOTIDE SEQUENCE [LARGE SCALE GENOMIC DNA]</scope>
    <source>
        <strain evidence="6">cv. Chinese Spring</strain>
    </source>
</reference>
<comment type="similarity">
    <text evidence="1 4">Belongs to the UDP-glycosyltransferase family.</text>
</comment>
<dbReference type="PANTHER" id="PTHR11926:SF1391">
    <property type="entry name" value="GLYCOSYLTRANSFERASE"/>
    <property type="match status" value="1"/>
</dbReference>
<reference evidence="6" key="2">
    <citation type="submission" date="2018-10" db="UniProtKB">
        <authorList>
            <consortium name="EnsemblPlants"/>
        </authorList>
    </citation>
    <scope>IDENTIFICATION</scope>
</reference>
<evidence type="ECO:0000256" key="3">
    <source>
        <dbReference type="ARBA" id="ARBA00022679"/>
    </source>
</evidence>
<dbReference type="GO" id="GO:0005737">
    <property type="term" value="C:cytoplasm"/>
    <property type="evidence" value="ECO:0000318"/>
    <property type="project" value="GO_Central"/>
</dbReference>
<dbReference type="Gene3D" id="3.40.50.2000">
    <property type="entry name" value="Glycogen Phosphorylase B"/>
    <property type="match status" value="2"/>
</dbReference>
<dbReference type="Proteomes" id="UP000019116">
    <property type="component" value="Chromosome 6A"/>
</dbReference>
<evidence type="ECO:0000313" key="6">
    <source>
        <dbReference type="EnsemblPlants" id="TraesCS6A02G017900.1.cds1"/>
    </source>
</evidence>
<evidence type="ECO:0000256" key="4">
    <source>
        <dbReference type="RuleBase" id="RU003718"/>
    </source>
</evidence>
<sequence>MARSSEPCQEMHSILSSNNNTIGHKIPLPSPLEMGSSSALGEKAHVVCLPAAAQGHINPMLDVAKMLHARGFYITFVNTEYDHARLVHAQGAAAVAGVPGFRFATIPDGMSRSDNNVTHDVPSICKAIAEVCLGPFRRLLADLNDPATGHPPVTCILSDVVMDFSMEAARELGLPYVQLWATSAVSFVALRHCRLLFDRGLAPIKDFKQLTNEYLDTPVEDLPGLRNMRLRDFPTFIRSPDPDDYMLHFTLGIVERAVGASALIINTFDDLEGEAVAAMEALGLPKVYTIGPLPLLAPSSNISMSLWKQEEECLPWLDDKEPGSVVYVNFGSTTIMTNEQLVEFAWGLAMSGRHFLWIIRPDLIRGDTAVLPPEFSVETAERGLISSWCPQQQVLNHPAVGVFLTHSGWNSTLDSMCGGVPVISWPFFADHQTICRYQCTEWGVGMEIDSDVRRDTVSGLITEVMEGENGKVMKKKAHEWREKAVKATKPGGSSRRNFEELIHEVLAPTPRRSA</sequence>
<evidence type="ECO:0000256" key="1">
    <source>
        <dbReference type="ARBA" id="ARBA00009995"/>
    </source>
</evidence>
<dbReference type="Gramene" id="TraesCS6A02G017900.1">
    <property type="protein sequence ID" value="TraesCS6A02G017900.1.cds1"/>
    <property type="gene ID" value="TraesCS6A02G017900"/>
</dbReference>
<dbReference type="Pfam" id="PF00201">
    <property type="entry name" value="UDPGT"/>
    <property type="match status" value="1"/>
</dbReference>
<dbReference type="Gramene" id="TraesCS6A03G0038800.1">
    <property type="protein sequence ID" value="TraesCS6A03G0038800.1.CDS1"/>
    <property type="gene ID" value="TraesCS6A03G0038800"/>
</dbReference>
<dbReference type="Gramene" id="TraesCAD_scaffold_025578_01G000300.1">
    <property type="protein sequence ID" value="TraesCAD_scaffold_025578_01G000300.1"/>
    <property type="gene ID" value="TraesCAD_scaffold_025578_01G000300"/>
</dbReference>
<dbReference type="STRING" id="4565.A0A3B6NIU3"/>
<dbReference type="EnsemblPlants" id="TraesCS6A02G017900.1">
    <property type="protein sequence ID" value="TraesCS6A02G017900.1.cds1"/>
    <property type="gene ID" value="TraesCS6A02G017900"/>
</dbReference>
<gene>
    <name evidence="6" type="primary">LOC123129951</name>
</gene>
<dbReference type="Gramene" id="TraesPARA_EIv1.0_1892500.1">
    <property type="protein sequence ID" value="TraesPARA_EIv1.0_1892500.1.CDS1"/>
    <property type="gene ID" value="TraesPARA_EIv1.0_1892500"/>
</dbReference>
<dbReference type="CDD" id="cd03784">
    <property type="entry name" value="GT1_Gtf-like"/>
    <property type="match status" value="1"/>
</dbReference>
<dbReference type="GO" id="GO:0080044">
    <property type="term" value="F:quercetin 7-O-glucosyltransferase activity"/>
    <property type="evidence" value="ECO:0000318"/>
    <property type="project" value="GO_Central"/>
</dbReference>
<dbReference type="InterPro" id="IPR035595">
    <property type="entry name" value="UDP_glycos_trans_CS"/>
</dbReference>
<protein>
    <recommendedName>
        <fullName evidence="5">Glycosyltransferase</fullName>
        <ecNumber evidence="5">2.4.1.-</ecNumber>
    </recommendedName>
</protein>
<dbReference type="Gramene" id="TraesKAR6A01G0008930.1">
    <property type="protein sequence ID" value="cds.TraesKAR6A01G0008930.1"/>
    <property type="gene ID" value="TraesKAR6A01G0008930"/>
</dbReference>
<evidence type="ECO:0000313" key="7">
    <source>
        <dbReference type="Proteomes" id="UP000019116"/>
    </source>
</evidence>
<dbReference type="PANTHER" id="PTHR11926">
    <property type="entry name" value="GLUCOSYL/GLUCURONOSYL TRANSFERASES"/>
    <property type="match status" value="1"/>
</dbReference>
<accession>A0A3B6NIU3</accession>
<dbReference type="Gramene" id="TraesROB_scaffold_031474_01G000400.1">
    <property type="protein sequence ID" value="TraesROB_scaffold_031474_01G000400.1"/>
    <property type="gene ID" value="TraesROB_scaffold_031474_01G000400"/>
</dbReference>
<dbReference type="SUPFAM" id="SSF53756">
    <property type="entry name" value="UDP-Glycosyltransferase/glycogen phosphorylase"/>
    <property type="match status" value="1"/>
</dbReference>
<dbReference type="Gramene" id="TraesSYM6A03G03180290.1">
    <property type="protein sequence ID" value="TraesSYM6A03G03180290.1.CDS1"/>
    <property type="gene ID" value="TraesSYM6A03G03180290"/>
</dbReference>
<dbReference type="PaxDb" id="4565-Traes_6AS_38C491601.1"/>
<evidence type="ECO:0000256" key="5">
    <source>
        <dbReference type="RuleBase" id="RU362057"/>
    </source>
</evidence>